<feature type="non-terminal residue" evidence="1">
    <location>
        <position position="1"/>
    </location>
</feature>
<sequence>CKQGYVQTWKNGVGAVQRIKIKDQRSGDDPFSASVSHANVVAALSETAETTMRGSGGTLVVTETPIDGSLGVALNGNIGGIGTGRGRGIIRERVEEHSPRCSRGEGRRGRPAHIVATASRTARTHSTVGVGGAPIGCSRLGARNAHQLRCRTRVVSTCTAWRVLVGDRTHRSRFADVGCHAAVEDPDTDRMREGERTVGQSCDL</sequence>
<feature type="non-terminal residue" evidence="1">
    <location>
        <position position="204"/>
    </location>
</feature>
<reference evidence="1" key="1">
    <citation type="submission" date="2023-10" db="EMBL/GenBank/DDBJ databases">
        <title>Genome assembly of Pristionchus species.</title>
        <authorList>
            <person name="Yoshida K."/>
            <person name="Sommer R.J."/>
        </authorList>
    </citation>
    <scope>NUCLEOTIDE SEQUENCE</scope>
    <source>
        <strain evidence="1">RS5133</strain>
    </source>
</reference>
<dbReference type="Proteomes" id="UP001432322">
    <property type="component" value="Unassembled WGS sequence"/>
</dbReference>
<protein>
    <submittedName>
        <fullName evidence="1">Uncharacterized protein</fullName>
    </submittedName>
</protein>
<proteinExistence type="predicted"/>
<keyword evidence="2" id="KW-1185">Reference proteome</keyword>
<dbReference type="AlphaFoldDB" id="A0AAV5UR76"/>
<accession>A0AAV5UR76</accession>
<organism evidence="1 2">
    <name type="scientific">Pristionchus fissidentatus</name>
    <dbReference type="NCBI Taxonomy" id="1538716"/>
    <lineage>
        <taxon>Eukaryota</taxon>
        <taxon>Metazoa</taxon>
        <taxon>Ecdysozoa</taxon>
        <taxon>Nematoda</taxon>
        <taxon>Chromadorea</taxon>
        <taxon>Rhabditida</taxon>
        <taxon>Rhabditina</taxon>
        <taxon>Diplogasteromorpha</taxon>
        <taxon>Diplogasteroidea</taxon>
        <taxon>Neodiplogasteridae</taxon>
        <taxon>Pristionchus</taxon>
    </lineage>
</organism>
<dbReference type="EMBL" id="BTSY01000001">
    <property type="protein sequence ID" value="GMT09619.1"/>
    <property type="molecule type" value="Genomic_DNA"/>
</dbReference>
<evidence type="ECO:0000313" key="1">
    <source>
        <dbReference type="EMBL" id="GMT09619.1"/>
    </source>
</evidence>
<comment type="caution">
    <text evidence="1">The sequence shown here is derived from an EMBL/GenBank/DDBJ whole genome shotgun (WGS) entry which is preliminary data.</text>
</comment>
<evidence type="ECO:0000313" key="2">
    <source>
        <dbReference type="Proteomes" id="UP001432322"/>
    </source>
</evidence>
<gene>
    <name evidence="1" type="ORF">PFISCL1PPCAC_916</name>
</gene>
<name>A0AAV5UR76_9BILA</name>